<dbReference type="CDD" id="cd00144">
    <property type="entry name" value="MPP_PPP_family"/>
    <property type="match status" value="1"/>
</dbReference>
<reference evidence="2 3" key="1">
    <citation type="submission" date="2019-08" db="EMBL/GenBank/DDBJ databases">
        <title>Prosopis cineraria nodule microbiome.</title>
        <authorList>
            <person name="Ali R."/>
            <person name="Chaluvadi S.R."/>
            <person name="Wang X."/>
        </authorList>
    </citation>
    <scope>NUCLEOTIDE SEQUENCE [LARGE SCALE GENOMIC DNA]</scope>
    <source>
        <strain evidence="2 3">BG7</strain>
    </source>
</reference>
<sequence>MASTARTRLHIDPGDMPIYAIGDIHGRHDLLERAEQAIVEDASKLPGRKLIVTLGDYIDRGPSSAQVISHLLAPPPQNFDRICLTGNHEIVMLDYIDGRISFNDWLPMGSDELLRSYGLDADQLPLIFPTAAKLDAFIRQSLPKPHIDFLRSLPILVDTPDILFVHAGIEPSLPLEEQNDDDLVFIRHRFFESPVPLPKLVVHGHTPVEKPDVQPARLNLDTGAFRSGRLTVARFWQGRVHLFST</sequence>
<evidence type="ECO:0000313" key="2">
    <source>
        <dbReference type="EMBL" id="QFY61043.1"/>
    </source>
</evidence>
<proteinExistence type="predicted"/>
<gene>
    <name evidence="2" type="ORF">FZ934_11840</name>
</gene>
<protein>
    <submittedName>
        <fullName evidence="2">Serine/threonine protein phosphatase</fullName>
    </submittedName>
</protein>
<accession>A0A5Q0C6H8</accession>
<dbReference type="GO" id="GO:0008803">
    <property type="term" value="F:bis(5'-nucleosyl)-tetraphosphatase (symmetrical) activity"/>
    <property type="evidence" value="ECO:0007669"/>
    <property type="project" value="TreeGrafter"/>
</dbReference>
<keyword evidence="3" id="KW-1185">Reference proteome</keyword>
<dbReference type="Gene3D" id="3.60.21.10">
    <property type="match status" value="1"/>
</dbReference>
<dbReference type="PANTHER" id="PTHR42850:SF4">
    <property type="entry name" value="ZINC-DEPENDENT ENDOPOLYPHOSPHATASE"/>
    <property type="match status" value="1"/>
</dbReference>
<dbReference type="GO" id="GO:0110154">
    <property type="term" value="P:RNA decapping"/>
    <property type="evidence" value="ECO:0007669"/>
    <property type="project" value="TreeGrafter"/>
</dbReference>
<dbReference type="EMBL" id="CP043498">
    <property type="protein sequence ID" value="QFY61043.1"/>
    <property type="molecule type" value="Genomic_DNA"/>
</dbReference>
<dbReference type="GO" id="GO:0016791">
    <property type="term" value="F:phosphatase activity"/>
    <property type="evidence" value="ECO:0007669"/>
    <property type="project" value="TreeGrafter"/>
</dbReference>
<dbReference type="AlphaFoldDB" id="A0A5Q0C6H8"/>
<dbReference type="Pfam" id="PF00149">
    <property type="entry name" value="Metallophos"/>
    <property type="match status" value="1"/>
</dbReference>
<dbReference type="InterPro" id="IPR004843">
    <property type="entry name" value="Calcineurin-like_PHP"/>
</dbReference>
<evidence type="ECO:0000259" key="1">
    <source>
        <dbReference type="Pfam" id="PF00149"/>
    </source>
</evidence>
<dbReference type="SUPFAM" id="SSF56300">
    <property type="entry name" value="Metallo-dependent phosphatases"/>
    <property type="match status" value="1"/>
</dbReference>
<organism evidence="2 3">
    <name type="scientific">Rhizobium grahamii</name>
    <dbReference type="NCBI Taxonomy" id="1120045"/>
    <lineage>
        <taxon>Bacteria</taxon>
        <taxon>Pseudomonadati</taxon>
        <taxon>Pseudomonadota</taxon>
        <taxon>Alphaproteobacteria</taxon>
        <taxon>Hyphomicrobiales</taxon>
        <taxon>Rhizobiaceae</taxon>
        <taxon>Rhizobium/Agrobacterium group</taxon>
        <taxon>Rhizobium</taxon>
    </lineage>
</organism>
<dbReference type="PANTHER" id="PTHR42850">
    <property type="entry name" value="METALLOPHOSPHOESTERASE"/>
    <property type="match status" value="1"/>
</dbReference>
<dbReference type="OrthoDB" id="9807890at2"/>
<dbReference type="GO" id="GO:0005737">
    <property type="term" value="C:cytoplasm"/>
    <property type="evidence" value="ECO:0007669"/>
    <property type="project" value="TreeGrafter"/>
</dbReference>
<name>A0A5Q0C6H8_9HYPH</name>
<evidence type="ECO:0000313" key="3">
    <source>
        <dbReference type="Proteomes" id="UP000326881"/>
    </source>
</evidence>
<dbReference type="InterPro" id="IPR029052">
    <property type="entry name" value="Metallo-depent_PP-like"/>
</dbReference>
<dbReference type="Proteomes" id="UP000326881">
    <property type="component" value="Chromosome"/>
</dbReference>
<feature type="domain" description="Calcineurin-like phosphoesterase" evidence="1">
    <location>
        <begin position="16"/>
        <end position="209"/>
    </location>
</feature>
<dbReference type="InterPro" id="IPR050126">
    <property type="entry name" value="Ap4A_hydrolase"/>
</dbReference>
<dbReference type="RefSeq" id="WP_153271212.1">
    <property type="nucleotide sequence ID" value="NZ_CP043498.1"/>
</dbReference>
<dbReference type="KEGG" id="rgr:FZ934_11840"/>